<keyword evidence="2" id="KW-1185">Reference proteome</keyword>
<organism evidence="1 2">
    <name type="scientific">Septoria linicola</name>
    <dbReference type="NCBI Taxonomy" id="215465"/>
    <lineage>
        <taxon>Eukaryota</taxon>
        <taxon>Fungi</taxon>
        <taxon>Dikarya</taxon>
        <taxon>Ascomycota</taxon>
        <taxon>Pezizomycotina</taxon>
        <taxon>Dothideomycetes</taxon>
        <taxon>Dothideomycetidae</taxon>
        <taxon>Mycosphaerellales</taxon>
        <taxon>Mycosphaerellaceae</taxon>
        <taxon>Septoria</taxon>
    </lineage>
</organism>
<gene>
    <name evidence="1" type="ORF">Slin15195_G049870</name>
</gene>
<dbReference type="Proteomes" id="UP001056384">
    <property type="component" value="Chromosome 3"/>
</dbReference>
<dbReference type="EMBL" id="CP099420">
    <property type="protein sequence ID" value="USW51668.1"/>
    <property type="molecule type" value="Genomic_DNA"/>
</dbReference>
<accession>A0A9Q9AR76</accession>
<sequence length="76" mass="8420">MSLPILLTTTPTHLQLQIDAQGTRDDGQRPKFVGAKIAKNNAHVQQKSLRRLLTSMPMLSQLGQQILPQSSRDDGK</sequence>
<proteinExistence type="predicted"/>
<reference evidence="1" key="1">
    <citation type="submission" date="2022-06" db="EMBL/GenBank/DDBJ databases">
        <title>Complete genome sequences of two strains of the flax pathogen Septoria linicola.</title>
        <authorList>
            <person name="Lapalu N."/>
            <person name="Simon A."/>
            <person name="Demenou B."/>
            <person name="Paumier D."/>
            <person name="Guillot M.-P."/>
            <person name="Gout L."/>
            <person name="Valade R."/>
        </authorList>
    </citation>
    <scope>NUCLEOTIDE SEQUENCE</scope>
    <source>
        <strain evidence="1">SE15195</strain>
    </source>
</reference>
<protein>
    <submittedName>
        <fullName evidence="1">Uncharacterized protein</fullName>
    </submittedName>
</protein>
<evidence type="ECO:0000313" key="1">
    <source>
        <dbReference type="EMBL" id="USW51668.1"/>
    </source>
</evidence>
<dbReference type="AlphaFoldDB" id="A0A9Q9AR76"/>
<name>A0A9Q9AR76_9PEZI</name>
<evidence type="ECO:0000313" key="2">
    <source>
        <dbReference type="Proteomes" id="UP001056384"/>
    </source>
</evidence>